<reference evidence="3 4" key="1">
    <citation type="journal article" date="2010" name="BMC Genomics">
        <title>Metabolic flexibility revealed in the genome of the cyst-forming alpha-1 proteobacterium Rhodospirillum centenum.</title>
        <authorList>
            <person name="Lu Y.K."/>
            <person name="Marden J."/>
            <person name="Han M."/>
            <person name="Swingley W.D."/>
            <person name="Mastrian S.D."/>
            <person name="Chowdhury S.R."/>
            <person name="Hao J."/>
            <person name="Helmy T."/>
            <person name="Kim S."/>
            <person name="Kurdoglu A.A."/>
            <person name="Matthies H.J."/>
            <person name="Rollo D."/>
            <person name="Stothard P."/>
            <person name="Blankenship R.E."/>
            <person name="Bauer C.E."/>
            <person name="Touchman J.W."/>
        </authorList>
    </citation>
    <scope>NUCLEOTIDE SEQUENCE [LARGE SCALE GENOMIC DNA]</scope>
    <source>
        <strain evidence="4">ATCC 51521 / SW</strain>
    </source>
</reference>
<sequence length="249" mass="25054">MFAKGKETVEPVARPPQRRSGPPPTGPGMPSIIGPDMVVTGNLATPGEVHVEGRIDGDVSCARLVVGATGAVHGAVNAESVRVHGRVEGSIRAEEVFLLSGSHTIGDIIQTSLEISPGALFEGTVRRRGSEEVAPPAALPAPTPPASAQAAPAQPGRPAVIHAPAPAEPRPEPRPEPQTVAPAPAPAPAPVVPPVAEAPAAAPEAEVPPAAANEQEEPAAPASGASPAADGTEPDSPPTPPRTRLWGVR</sequence>
<dbReference type="InterPro" id="IPR007607">
    <property type="entry name" value="BacA/B"/>
</dbReference>
<protein>
    <recommendedName>
        <fullName evidence="5">Polymer-forming cytoskeletal protein</fullName>
    </recommendedName>
</protein>
<dbReference type="EMBL" id="CP000613">
    <property type="protein sequence ID" value="ACJ00382.1"/>
    <property type="molecule type" value="Genomic_DNA"/>
</dbReference>
<gene>
    <name evidence="3" type="ordered locus">RC1_3014</name>
</gene>
<dbReference type="RefSeq" id="WP_012568162.1">
    <property type="nucleotide sequence ID" value="NC_011420.2"/>
</dbReference>
<accession>B6IVQ8</accession>
<evidence type="ECO:0000313" key="3">
    <source>
        <dbReference type="EMBL" id="ACJ00382.1"/>
    </source>
</evidence>
<dbReference type="OrthoDB" id="5738271at2"/>
<organism evidence="3 4">
    <name type="scientific">Rhodospirillum centenum (strain ATCC 51521 / SW)</name>
    <dbReference type="NCBI Taxonomy" id="414684"/>
    <lineage>
        <taxon>Bacteria</taxon>
        <taxon>Pseudomonadati</taxon>
        <taxon>Pseudomonadota</taxon>
        <taxon>Alphaproteobacteria</taxon>
        <taxon>Rhodospirillales</taxon>
        <taxon>Rhodospirillaceae</taxon>
        <taxon>Rhodospirillum</taxon>
    </lineage>
</organism>
<dbReference type="eggNOG" id="COG1664">
    <property type="taxonomic scope" value="Bacteria"/>
</dbReference>
<dbReference type="AlphaFoldDB" id="B6IVQ8"/>
<dbReference type="HOGENOM" id="CLU_1115087_0_0_5"/>
<evidence type="ECO:0000313" key="4">
    <source>
        <dbReference type="Proteomes" id="UP000001591"/>
    </source>
</evidence>
<evidence type="ECO:0000256" key="2">
    <source>
        <dbReference type="SAM" id="MobiDB-lite"/>
    </source>
</evidence>
<comment type="similarity">
    <text evidence="1">Belongs to the bactofilin family.</text>
</comment>
<dbReference type="Pfam" id="PF04519">
    <property type="entry name" value="Bactofilin"/>
    <property type="match status" value="1"/>
</dbReference>
<feature type="region of interest" description="Disordered" evidence="2">
    <location>
        <begin position="127"/>
        <end position="249"/>
    </location>
</feature>
<keyword evidence="4" id="KW-1185">Reference proteome</keyword>
<dbReference type="STRING" id="414684.RC1_3014"/>
<feature type="compositionally biased region" description="Low complexity" evidence="2">
    <location>
        <begin position="146"/>
        <end position="165"/>
    </location>
</feature>
<dbReference type="KEGG" id="rce:RC1_3014"/>
<proteinExistence type="inferred from homology"/>
<name>B6IVQ8_RHOCS</name>
<dbReference type="Proteomes" id="UP000001591">
    <property type="component" value="Chromosome"/>
</dbReference>
<dbReference type="PANTHER" id="PTHR35024:SF4">
    <property type="entry name" value="POLYMER-FORMING CYTOSKELETAL PROTEIN"/>
    <property type="match status" value="1"/>
</dbReference>
<feature type="compositionally biased region" description="Pro residues" evidence="2">
    <location>
        <begin position="183"/>
        <end position="193"/>
    </location>
</feature>
<feature type="region of interest" description="Disordered" evidence="2">
    <location>
        <begin position="1"/>
        <end position="36"/>
    </location>
</feature>
<evidence type="ECO:0008006" key="5">
    <source>
        <dbReference type="Google" id="ProtNLM"/>
    </source>
</evidence>
<evidence type="ECO:0000256" key="1">
    <source>
        <dbReference type="ARBA" id="ARBA00044755"/>
    </source>
</evidence>
<feature type="compositionally biased region" description="Low complexity" evidence="2">
    <location>
        <begin position="194"/>
        <end position="229"/>
    </location>
</feature>
<dbReference type="PANTHER" id="PTHR35024">
    <property type="entry name" value="HYPOTHETICAL CYTOSOLIC PROTEIN"/>
    <property type="match status" value="1"/>
</dbReference>